<gene>
    <name evidence="1" type="ORF">J2Z44_000205</name>
</gene>
<protein>
    <recommendedName>
        <fullName evidence="3">Transcriptional regulator</fullName>
    </recommendedName>
</protein>
<name>A0ABS4JY14_9CLOT</name>
<comment type="caution">
    <text evidence="1">The sequence shown here is derived from an EMBL/GenBank/DDBJ whole genome shotgun (WGS) entry which is preliminary data.</text>
</comment>
<dbReference type="EMBL" id="JAGGLL010000001">
    <property type="protein sequence ID" value="MBP2020424.1"/>
    <property type="molecule type" value="Genomic_DNA"/>
</dbReference>
<evidence type="ECO:0008006" key="3">
    <source>
        <dbReference type="Google" id="ProtNLM"/>
    </source>
</evidence>
<organism evidence="1 2">
    <name type="scientific">Clostridium punense</name>
    <dbReference type="NCBI Taxonomy" id="1054297"/>
    <lineage>
        <taxon>Bacteria</taxon>
        <taxon>Bacillati</taxon>
        <taxon>Bacillota</taxon>
        <taxon>Clostridia</taxon>
        <taxon>Eubacteriales</taxon>
        <taxon>Clostridiaceae</taxon>
        <taxon>Clostridium</taxon>
    </lineage>
</organism>
<reference evidence="1 2" key="1">
    <citation type="submission" date="2021-03" db="EMBL/GenBank/DDBJ databases">
        <title>Genomic Encyclopedia of Type Strains, Phase IV (KMG-IV): sequencing the most valuable type-strain genomes for metagenomic binning, comparative biology and taxonomic classification.</title>
        <authorList>
            <person name="Goeker M."/>
        </authorList>
    </citation>
    <scope>NUCLEOTIDE SEQUENCE [LARGE SCALE GENOMIC DNA]</scope>
    <source>
        <strain evidence="1 2">DSM 28650</strain>
    </source>
</reference>
<evidence type="ECO:0000313" key="2">
    <source>
        <dbReference type="Proteomes" id="UP001519308"/>
    </source>
</evidence>
<proteinExistence type="predicted"/>
<evidence type="ECO:0000313" key="1">
    <source>
        <dbReference type="EMBL" id="MBP2020424.1"/>
    </source>
</evidence>
<dbReference type="Proteomes" id="UP001519308">
    <property type="component" value="Unassembled WGS sequence"/>
</dbReference>
<sequence length="40" mass="4719">MLELKDKILKQIMGITGIFIEGMYDKSYQLPMRIKLMSKI</sequence>
<dbReference type="RefSeq" id="WP_021284358.1">
    <property type="nucleotide sequence ID" value="NZ_JAGGLL010000001.1"/>
</dbReference>
<keyword evidence="2" id="KW-1185">Reference proteome</keyword>
<accession>A0ABS4JY14</accession>